<name>A0A9J5WEW7_SOLCO</name>
<dbReference type="Gene3D" id="1.10.287.70">
    <property type="match status" value="1"/>
</dbReference>
<dbReference type="InterPro" id="IPR045319">
    <property type="entry name" value="KAT/AKT"/>
</dbReference>
<keyword evidence="18" id="KW-1185">Reference proteome</keyword>
<evidence type="ECO:0000256" key="8">
    <source>
        <dbReference type="ARBA" id="ARBA00022958"/>
    </source>
</evidence>
<gene>
    <name evidence="17" type="ORF">H5410_054423</name>
</gene>
<comment type="subunit">
    <text evidence="14">The potassium channel is composed of a homo- or heterotetrameric complex of pore-forming subunits.</text>
</comment>
<dbReference type="SMART" id="SM00248">
    <property type="entry name" value="ANK"/>
    <property type="match status" value="5"/>
</dbReference>
<dbReference type="PROSITE" id="PS51490">
    <property type="entry name" value="KHA"/>
    <property type="match status" value="1"/>
</dbReference>
<keyword evidence="12 14" id="KW-0407">Ion channel</keyword>
<dbReference type="PANTHER" id="PTHR45743:SF44">
    <property type="entry name" value="POTASSIUM CHANNEL"/>
    <property type="match status" value="1"/>
</dbReference>
<dbReference type="PROSITE" id="PS50088">
    <property type="entry name" value="ANK_REPEAT"/>
    <property type="match status" value="3"/>
</dbReference>
<dbReference type="Gene3D" id="1.25.40.20">
    <property type="entry name" value="Ankyrin repeat-containing domain"/>
    <property type="match status" value="2"/>
</dbReference>
<dbReference type="PROSITE" id="PS50042">
    <property type="entry name" value="CNMP_BINDING_3"/>
    <property type="match status" value="1"/>
</dbReference>
<sequence>MTRGEEVLEIDINGGRAEYEIEDMRDKMESSRGSRFKLIENDLVGVDLLSRRRRKISRESLLNGLKDLSQGFVIHPDNRWYRMWENFILIWSIYSSFFTPMEFAFFNGLPRKLFLLDICGQIVFLVDIVIQFSVAYRDSQTYKMVYKRTPIALRYLKSHFIMDFLGCMPWDIIYKAVGSKEEVRYLLWIRLSRARRITYFFQKMEKDIRINYLFTRIVKLITVELYCTHTAACIFYFLATTLSEQQEGYTWIGSLKLGDYSYSNFRDIDLWTRYTTSMYFAIVTMATVGYGDIHAVNLREMIFVMIYVSFDMILSAYLIGNMTALIVKGSKTERYRDKMTDLLKYMNRNRLGRDIRNQIKGHLRLQYESAYTDAAVLQDIPISIRAKISQNLYQSYIENVTRVHEEFFLPGEVIMEQGNVVDQLYFVCHGVLEEVGIAKDGSEETVSLLEPNSSFGTFPSFATFLNHIQFVFVNYADSYYWCVDSTSLNSITWQGKESNLRVKQLESDIALHIGKHEAELALKVNSAAYHGDLHQLKSLIRAGADPNKKDYDGRSPLHLAASRGYEDITLFLVQEGIDINAPDKFGNTPLLEAIKSGHDRVASLLVKEGALLNIENADLLRRLLSNGVDPNTKDYDQRTPLHVAASQGQYSMAKLLLGAGASVFSKDRWGNTPVDEARVSGNKQMISLLEEAKSAQLSEFPDVPHEISDKLRARKCTVFPFHPWESKDVRKHGVVLWIPQTIEELVTTASEQLDIPSGSCILSEDAGKILDVDMIVDGQKLYLINEST</sequence>
<dbReference type="GO" id="GO:0005249">
    <property type="term" value="F:voltage-gated potassium channel activity"/>
    <property type="evidence" value="ECO:0007669"/>
    <property type="project" value="UniProtKB-UniRule"/>
</dbReference>
<dbReference type="InterPro" id="IPR005821">
    <property type="entry name" value="Ion_trans_dom"/>
</dbReference>
<accession>A0A9J5WEW7</accession>
<dbReference type="OrthoDB" id="426293at2759"/>
<evidence type="ECO:0000256" key="12">
    <source>
        <dbReference type="ARBA" id="ARBA00023303"/>
    </source>
</evidence>
<dbReference type="PANTHER" id="PTHR45743">
    <property type="entry name" value="POTASSIUM CHANNEL AKT1"/>
    <property type="match status" value="1"/>
</dbReference>
<dbReference type="InterPro" id="IPR002110">
    <property type="entry name" value="Ankyrin_rpt"/>
</dbReference>
<feature type="transmembrane region" description="Helical" evidence="14">
    <location>
        <begin position="302"/>
        <end position="327"/>
    </location>
</feature>
<dbReference type="AlphaFoldDB" id="A0A9J5WEW7"/>
<dbReference type="InterPro" id="IPR021789">
    <property type="entry name" value="KHA_dom"/>
</dbReference>
<evidence type="ECO:0000256" key="1">
    <source>
        <dbReference type="ARBA" id="ARBA00004141"/>
    </source>
</evidence>
<keyword evidence="11 14" id="KW-0472">Membrane</keyword>
<proteinExistence type="inferred from homology"/>
<dbReference type="SUPFAM" id="SSF51206">
    <property type="entry name" value="cAMP-binding domain-like"/>
    <property type="match status" value="1"/>
</dbReference>
<evidence type="ECO:0000259" key="15">
    <source>
        <dbReference type="PROSITE" id="PS50042"/>
    </source>
</evidence>
<dbReference type="Gene3D" id="1.10.287.630">
    <property type="entry name" value="Helix hairpin bin"/>
    <property type="match status" value="1"/>
</dbReference>
<comment type="caution">
    <text evidence="14">Lacks conserved residue(s) required for the propagation of feature annotation.</text>
</comment>
<comment type="similarity">
    <text evidence="2 14">Belongs to the potassium channel family. Plant (TC 1.A.1.4) subfamily.</text>
</comment>
<feature type="domain" description="Cyclic nucleotide-binding" evidence="15">
    <location>
        <begin position="376"/>
        <end position="456"/>
    </location>
</feature>
<keyword evidence="10 14" id="KW-0406">Ion transport</keyword>
<dbReference type="Pfam" id="PF00027">
    <property type="entry name" value="cNMP_binding"/>
    <property type="match status" value="1"/>
</dbReference>
<dbReference type="InterPro" id="IPR036770">
    <property type="entry name" value="Ankyrin_rpt-contain_sf"/>
</dbReference>
<keyword evidence="5 14" id="KW-0812">Transmembrane</keyword>
<dbReference type="Pfam" id="PF13857">
    <property type="entry name" value="Ank_5"/>
    <property type="match status" value="1"/>
</dbReference>
<organism evidence="17 18">
    <name type="scientific">Solanum commersonii</name>
    <name type="common">Commerson's wild potato</name>
    <name type="synonym">Commerson's nightshade</name>
    <dbReference type="NCBI Taxonomy" id="4109"/>
    <lineage>
        <taxon>Eukaryota</taxon>
        <taxon>Viridiplantae</taxon>
        <taxon>Streptophyta</taxon>
        <taxon>Embryophyta</taxon>
        <taxon>Tracheophyta</taxon>
        <taxon>Spermatophyta</taxon>
        <taxon>Magnoliopsida</taxon>
        <taxon>eudicotyledons</taxon>
        <taxon>Gunneridae</taxon>
        <taxon>Pentapetalae</taxon>
        <taxon>asterids</taxon>
        <taxon>lamiids</taxon>
        <taxon>Solanales</taxon>
        <taxon>Solanaceae</taxon>
        <taxon>Solanoideae</taxon>
        <taxon>Solaneae</taxon>
        <taxon>Solanum</taxon>
    </lineage>
</organism>
<feature type="transmembrane region" description="Helical" evidence="14">
    <location>
        <begin position="87"/>
        <end position="107"/>
    </location>
</feature>
<evidence type="ECO:0000256" key="3">
    <source>
        <dbReference type="ARBA" id="ARBA00022448"/>
    </source>
</evidence>
<evidence type="ECO:0000313" key="17">
    <source>
        <dbReference type="EMBL" id="KAG5574289.1"/>
    </source>
</evidence>
<dbReference type="EMBL" id="JACXVP010000011">
    <property type="protein sequence ID" value="KAG5574289.1"/>
    <property type="molecule type" value="Genomic_DNA"/>
</dbReference>
<evidence type="ECO:0000313" key="18">
    <source>
        <dbReference type="Proteomes" id="UP000824120"/>
    </source>
</evidence>
<dbReference type="InterPro" id="IPR003938">
    <property type="entry name" value="K_chnl_volt-dep_EAG/ELK/ERG"/>
</dbReference>
<keyword evidence="8 14" id="KW-0630">Potassium</keyword>
<evidence type="ECO:0000256" key="14">
    <source>
        <dbReference type="RuleBase" id="RU369015"/>
    </source>
</evidence>
<keyword evidence="6 14" id="KW-0631">Potassium channel</keyword>
<dbReference type="InterPro" id="IPR014710">
    <property type="entry name" value="RmlC-like_jellyroll"/>
</dbReference>
<dbReference type="Pfam" id="PF12796">
    <property type="entry name" value="Ank_2"/>
    <property type="match status" value="1"/>
</dbReference>
<comment type="caution">
    <text evidence="17">The sequence shown here is derived from an EMBL/GenBank/DDBJ whole genome shotgun (WGS) entry which is preliminary data.</text>
</comment>
<feature type="transmembrane region" description="Helical" evidence="14">
    <location>
        <begin position="270"/>
        <end position="290"/>
    </location>
</feature>
<keyword evidence="3 14" id="KW-0813">Transport</keyword>
<feature type="repeat" description="ANK" evidence="13">
    <location>
        <begin position="636"/>
        <end position="668"/>
    </location>
</feature>
<evidence type="ECO:0000256" key="11">
    <source>
        <dbReference type="ARBA" id="ARBA00023136"/>
    </source>
</evidence>
<evidence type="ECO:0000256" key="9">
    <source>
        <dbReference type="ARBA" id="ARBA00022989"/>
    </source>
</evidence>
<evidence type="ECO:0000256" key="6">
    <source>
        <dbReference type="ARBA" id="ARBA00022826"/>
    </source>
</evidence>
<comment type="subcellular location">
    <subcellularLocation>
        <location evidence="1 14">Membrane</location>
        <topology evidence="1 14">Multi-pass membrane protein</topology>
    </subcellularLocation>
</comment>
<feature type="transmembrane region" description="Helical" evidence="14">
    <location>
        <begin position="113"/>
        <end position="136"/>
    </location>
</feature>
<dbReference type="InterPro" id="IPR018490">
    <property type="entry name" value="cNMP-bd_dom_sf"/>
</dbReference>
<dbReference type="PRINTS" id="PR01463">
    <property type="entry name" value="EAGCHANLFMLY"/>
</dbReference>
<keyword evidence="4 14" id="KW-0633">Potassium transport</keyword>
<evidence type="ECO:0000256" key="5">
    <source>
        <dbReference type="ARBA" id="ARBA00022692"/>
    </source>
</evidence>
<dbReference type="SUPFAM" id="SSF81324">
    <property type="entry name" value="Voltage-gated potassium channels"/>
    <property type="match status" value="1"/>
</dbReference>
<evidence type="ECO:0000256" key="10">
    <source>
        <dbReference type="ARBA" id="ARBA00023065"/>
    </source>
</evidence>
<comment type="domain">
    <text evidence="14">The KHA domain (rich in hydrophobic and acidic residues) present in the C-terminal part is likely to be important for tetramerization.</text>
</comment>
<keyword evidence="9 14" id="KW-1133">Transmembrane helix</keyword>
<dbReference type="PROSITE" id="PS50297">
    <property type="entry name" value="ANK_REP_REGION"/>
    <property type="match status" value="3"/>
</dbReference>
<dbReference type="Proteomes" id="UP000824120">
    <property type="component" value="Chromosome 11"/>
</dbReference>
<dbReference type="PRINTS" id="PR01415">
    <property type="entry name" value="ANKYRIN"/>
</dbReference>
<evidence type="ECO:0000259" key="16">
    <source>
        <dbReference type="PROSITE" id="PS51490"/>
    </source>
</evidence>
<dbReference type="Gene3D" id="2.60.120.10">
    <property type="entry name" value="Jelly Rolls"/>
    <property type="match status" value="1"/>
</dbReference>
<dbReference type="SUPFAM" id="SSF48403">
    <property type="entry name" value="Ankyrin repeat"/>
    <property type="match status" value="1"/>
</dbReference>
<dbReference type="Pfam" id="PF11834">
    <property type="entry name" value="KHA"/>
    <property type="match status" value="1"/>
</dbReference>
<evidence type="ECO:0000256" key="4">
    <source>
        <dbReference type="ARBA" id="ARBA00022538"/>
    </source>
</evidence>
<feature type="domain" description="KHA" evidence="16">
    <location>
        <begin position="715"/>
        <end position="788"/>
    </location>
</feature>
<dbReference type="FunFam" id="1.10.287.70:FF:000139">
    <property type="entry name" value="Potassium channel SKOR"/>
    <property type="match status" value="1"/>
</dbReference>
<keyword evidence="13" id="KW-0040">ANK repeat</keyword>
<comment type="domain">
    <text evidence="14">The segment S4 is probably the voltage-sensor and is characterized by a series of positively charged amino acids. The pore-forming region H5 is enclosed by the transmembrane segments S5 and S6 in the Shaker-type (1P/6TM) and contains the GYGD signature motif which seems to be involved in potassium selectivity.</text>
</comment>
<evidence type="ECO:0000256" key="13">
    <source>
        <dbReference type="PROSITE-ProRule" id="PRU00023"/>
    </source>
</evidence>
<comment type="function">
    <text evidence="14">Potassium channel.</text>
</comment>
<evidence type="ECO:0000256" key="7">
    <source>
        <dbReference type="ARBA" id="ARBA00022882"/>
    </source>
</evidence>
<evidence type="ECO:0000256" key="2">
    <source>
        <dbReference type="ARBA" id="ARBA00007929"/>
    </source>
</evidence>
<feature type="repeat" description="ANK" evidence="13">
    <location>
        <begin position="585"/>
        <end position="617"/>
    </location>
</feature>
<dbReference type="Pfam" id="PF00520">
    <property type="entry name" value="Ion_trans"/>
    <property type="match status" value="1"/>
</dbReference>
<protein>
    <recommendedName>
        <fullName evidence="14">Potassium channel</fullName>
    </recommendedName>
</protein>
<dbReference type="CDD" id="cd00038">
    <property type="entry name" value="CAP_ED"/>
    <property type="match status" value="1"/>
</dbReference>
<keyword evidence="7 14" id="KW-0851">Voltage-gated channel</keyword>
<dbReference type="GO" id="GO:0034702">
    <property type="term" value="C:monoatomic ion channel complex"/>
    <property type="evidence" value="ECO:0007669"/>
    <property type="project" value="UniProtKB-KW"/>
</dbReference>
<reference evidence="17 18" key="1">
    <citation type="submission" date="2020-09" db="EMBL/GenBank/DDBJ databases">
        <title>De no assembly of potato wild relative species, Solanum commersonii.</title>
        <authorList>
            <person name="Cho K."/>
        </authorList>
    </citation>
    <scope>NUCLEOTIDE SEQUENCE [LARGE SCALE GENOMIC DNA]</scope>
    <source>
        <strain evidence="17">LZ3.2</strain>
        <tissue evidence="17">Leaf</tissue>
    </source>
</reference>
<dbReference type="InterPro" id="IPR000595">
    <property type="entry name" value="cNMP-bd_dom"/>
</dbReference>
<feature type="repeat" description="ANK" evidence="13">
    <location>
        <begin position="552"/>
        <end position="584"/>
    </location>
</feature>